<keyword evidence="5" id="KW-1185">Reference proteome</keyword>
<dbReference type="RefSeq" id="WP_007042322.1">
    <property type="nucleotide sequence ID" value="NZ_AFWT01000033.1"/>
</dbReference>
<organism evidence="4 5">
    <name type="scientific">Thiorhodococcus drewsii AZ1</name>
    <dbReference type="NCBI Taxonomy" id="765913"/>
    <lineage>
        <taxon>Bacteria</taxon>
        <taxon>Pseudomonadati</taxon>
        <taxon>Pseudomonadota</taxon>
        <taxon>Gammaproteobacteria</taxon>
        <taxon>Chromatiales</taxon>
        <taxon>Chromatiaceae</taxon>
        <taxon>Thiorhodococcus</taxon>
    </lineage>
</organism>
<dbReference type="STRING" id="765913.ThidrDRAFT_3609"/>
<dbReference type="InterPro" id="IPR005532">
    <property type="entry name" value="SUMF_dom"/>
</dbReference>
<feature type="domain" description="Novel STAND NTPase 1" evidence="3">
    <location>
        <begin position="188"/>
        <end position="583"/>
    </location>
</feature>
<gene>
    <name evidence="4" type="ORF">ThidrDRAFT_3609</name>
</gene>
<sequence>MTMIYLSSTYQDLKDHRKAVFDALRQSGYQVIAMEDYVATDERPVDKCLKDVDCADIYVGLFAFRYGYVPPAEHGNPDGRSITELEYRRAAANPKTHTLVFLADDKAPWPMTSTDGWTGDGQGGARVRSLRDELGRERLASFFSSPHELASKVQSAVIQIRPPRGSGEHDSGEAPSLPTWDLSKHGSPYPGLLHFNRRYAPVFFGRELEIGDVLDRLRLPEARFLIVSGDSGSGKSSLVDAGVLPRLEQQGLADAARVQTARLAPSRGSDPFDALLRVLHGLCERAGLDAYQLAQGLAEDHEDLAVILERLLHGGLQADLLVLFLDQMEELFVADGTMAVRFLSGLHQSAHSLPLRVIATIRSDFLHHCYRHTEMLQVLRGPGHYPLGRVAPYRLHDLILRPAQCAGVSVPDGLVRRLVDDLGTEPGNLPLLAFALRRLFDAREDRQMTLDAYDAMGGLEGAIAEHADDVERGLASAMDPSILELRLSDLFRCLVRVDGEGSVTRRRVSVEPLPEAVRPIAEALIRQRLLAAEGEGPDAIVSVAHERLFGAWPALARWIAGHQDDLRLVHQAELEALEWRRQAYDLRYLWHTERLRRLQAAIGEPQSGHISDVLRDFAWPQWTLIPRLDDLGLDQTTRVAIGDLLTELGDPRPGIGVREDGTPDIDWVEIPGGTVTLKDDGGTAEVAPFRIARYLVTNAQFDAFLSADDGYSQTEWWEEMPADAKTGSEAPSWSEPNRPRETVSWYEAVAFCRWLSHRLALDIRLPSEFEWQQAATGGDPSNLYPWGPEWDSTRCNTAESGLGCTTAVGLYPAGASVQGVLDLAGNLWEWCASKRKDSIDLTIDSSGESRVLRGGSWRDYRGLARADLRYDRRPVDRFGRYGFRVLWCSPIR</sequence>
<evidence type="ECO:0000259" key="1">
    <source>
        <dbReference type="Pfam" id="PF03781"/>
    </source>
</evidence>
<dbReference type="Pfam" id="PF13271">
    <property type="entry name" value="DUF4062"/>
    <property type="match status" value="1"/>
</dbReference>
<dbReference type="SUPFAM" id="SSF52540">
    <property type="entry name" value="P-loop containing nucleoside triphosphate hydrolases"/>
    <property type="match status" value="1"/>
</dbReference>
<name>G2E5P6_9GAMM</name>
<accession>G2E5P6</accession>
<dbReference type="InterPro" id="IPR042095">
    <property type="entry name" value="SUMF_sf"/>
</dbReference>
<feature type="domain" description="DUF4062" evidence="2">
    <location>
        <begin position="4"/>
        <end position="90"/>
    </location>
</feature>
<dbReference type="PANTHER" id="PTHR23150:SF19">
    <property type="entry name" value="FORMYLGLYCINE-GENERATING ENZYME"/>
    <property type="match status" value="1"/>
</dbReference>
<dbReference type="Proteomes" id="UP000004200">
    <property type="component" value="Unassembled WGS sequence"/>
</dbReference>
<evidence type="ECO:0000313" key="4">
    <source>
        <dbReference type="EMBL" id="EGV28617.1"/>
    </source>
</evidence>
<dbReference type="SUPFAM" id="SSF56436">
    <property type="entry name" value="C-type lectin-like"/>
    <property type="match status" value="1"/>
</dbReference>
<proteinExistence type="predicted"/>
<dbReference type="InterPro" id="IPR027417">
    <property type="entry name" value="P-loop_NTPase"/>
</dbReference>
<dbReference type="InterPro" id="IPR025139">
    <property type="entry name" value="DUF4062"/>
</dbReference>
<evidence type="ECO:0000259" key="3">
    <source>
        <dbReference type="Pfam" id="PF20703"/>
    </source>
</evidence>
<dbReference type="eggNOG" id="COG5635">
    <property type="taxonomic scope" value="Bacteria"/>
</dbReference>
<dbReference type="AlphaFoldDB" id="G2E5P6"/>
<feature type="domain" description="Sulfatase-modifying factor enzyme-like" evidence="1">
    <location>
        <begin position="667"/>
        <end position="886"/>
    </location>
</feature>
<dbReference type="Pfam" id="PF03781">
    <property type="entry name" value="FGE-sulfatase"/>
    <property type="match status" value="1"/>
</dbReference>
<dbReference type="eggNOG" id="COG1132">
    <property type="taxonomic scope" value="Bacteria"/>
</dbReference>
<dbReference type="GO" id="GO:0120147">
    <property type="term" value="F:formylglycine-generating oxidase activity"/>
    <property type="evidence" value="ECO:0007669"/>
    <property type="project" value="TreeGrafter"/>
</dbReference>
<dbReference type="Pfam" id="PF20703">
    <property type="entry name" value="nSTAND1"/>
    <property type="match status" value="1"/>
</dbReference>
<reference evidence="4 5" key="1">
    <citation type="submission" date="2011-06" db="EMBL/GenBank/DDBJ databases">
        <title>The draft genome of Thiorhodococcus drewsii AZ1.</title>
        <authorList>
            <consortium name="US DOE Joint Genome Institute (JGI-PGF)"/>
            <person name="Lucas S."/>
            <person name="Han J."/>
            <person name="Lapidus A."/>
            <person name="Cheng J.-F."/>
            <person name="Goodwin L."/>
            <person name="Pitluck S."/>
            <person name="Peters L."/>
            <person name="Land M.L."/>
            <person name="Hauser L."/>
            <person name="Vogl K."/>
            <person name="Liu Z."/>
            <person name="Imhoff J."/>
            <person name="Thiel V."/>
            <person name="Frigaard N.-U."/>
            <person name="Bryant D.A."/>
            <person name="Woyke T.J."/>
        </authorList>
    </citation>
    <scope>NUCLEOTIDE SEQUENCE [LARGE SCALE GENOMIC DNA]</scope>
    <source>
        <strain evidence="4 5">AZ1</strain>
    </source>
</reference>
<dbReference type="InterPro" id="IPR051043">
    <property type="entry name" value="Sulfatase_Mod_Factor_Kinase"/>
</dbReference>
<dbReference type="OrthoDB" id="9782895at2"/>
<dbReference type="InterPro" id="IPR049052">
    <property type="entry name" value="nSTAND1"/>
</dbReference>
<evidence type="ECO:0000313" key="5">
    <source>
        <dbReference type="Proteomes" id="UP000004200"/>
    </source>
</evidence>
<dbReference type="PANTHER" id="PTHR23150">
    <property type="entry name" value="SULFATASE MODIFYING FACTOR 1, 2"/>
    <property type="match status" value="1"/>
</dbReference>
<dbReference type="Gene3D" id="3.90.1580.10">
    <property type="entry name" value="paralog of FGE (formylglycine-generating enzyme)"/>
    <property type="match status" value="1"/>
</dbReference>
<dbReference type="EMBL" id="AFWT01000033">
    <property type="protein sequence ID" value="EGV28617.1"/>
    <property type="molecule type" value="Genomic_DNA"/>
</dbReference>
<protein>
    <submittedName>
        <fullName evidence="4">Sigma 54 interacting domain protein</fullName>
    </submittedName>
</protein>
<comment type="caution">
    <text evidence="4">The sequence shown here is derived from an EMBL/GenBank/DDBJ whole genome shotgun (WGS) entry which is preliminary data.</text>
</comment>
<dbReference type="Gene3D" id="3.40.50.300">
    <property type="entry name" value="P-loop containing nucleotide triphosphate hydrolases"/>
    <property type="match status" value="1"/>
</dbReference>
<dbReference type="InterPro" id="IPR016187">
    <property type="entry name" value="CTDL_fold"/>
</dbReference>
<dbReference type="PATRIC" id="fig|765913.3.peg.3676"/>
<evidence type="ECO:0000259" key="2">
    <source>
        <dbReference type="Pfam" id="PF13271"/>
    </source>
</evidence>
<dbReference type="eggNOG" id="COG1262">
    <property type="taxonomic scope" value="Bacteria"/>
</dbReference>